<dbReference type="CDD" id="cd02440">
    <property type="entry name" value="AdoMet_MTases"/>
    <property type="match status" value="1"/>
</dbReference>
<sequence>MGLRIIGGSLRGKKLHAVRGIMVRPTADRLRESLFNIISARVQEAVVLDLFAGTGALGIEAISRGAESAVFIDNHQQALSAITLNIKSCAFGERTKIIKWDISKSLNCIKSSIPAFNLVFMDPPYGQNIIKPALFNLYRSNSLERGAYIVIEHTASEPIPADLGQFEIDDQRKYGKTLVSFLNYVV</sequence>
<name>A0A8J6TMH5_9BACT</name>
<dbReference type="SUPFAM" id="SSF53335">
    <property type="entry name" value="S-adenosyl-L-methionine-dependent methyltransferases"/>
    <property type="match status" value="1"/>
</dbReference>
<dbReference type="Gene3D" id="3.40.50.150">
    <property type="entry name" value="Vaccinia Virus protein VP39"/>
    <property type="match status" value="1"/>
</dbReference>
<dbReference type="EMBL" id="JACNJH010000164">
    <property type="protein sequence ID" value="MBC8362034.1"/>
    <property type="molecule type" value="Genomic_DNA"/>
</dbReference>
<dbReference type="GO" id="GO:0003676">
    <property type="term" value="F:nucleic acid binding"/>
    <property type="evidence" value="ECO:0007669"/>
    <property type="project" value="InterPro"/>
</dbReference>
<dbReference type="Pfam" id="PF03602">
    <property type="entry name" value="Cons_hypoth95"/>
    <property type="match status" value="1"/>
</dbReference>
<accession>A0A8J6TMH5</accession>
<keyword evidence="1 3" id="KW-0489">Methyltransferase</keyword>
<dbReference type="Proteomes" id="UP000603434">
    <property type="component" value="Unassembled WGS sequence"/>
</dbReference>
<proteinExistence type="predicted"/>
<dbReference type="EC" id="2.1.1.171" evidence="3"/>
<dbReference type="NCBIfam" id="TIGR00095">
    <property type="entry name" value="16S rRNA (guanine(966)-N(2))-methyltransferase RsmD"/>
    <property type="match status" value="1"/>
</dbReference>
<evidence type="ECO:0000313" key="3">
    <source>
        <dbReference type="EMBL" id="MBC8362034.1"/>
    </source>
</evidence>
<dbReference type="InterPro" id="IPR004398">
    <property type="entry name" value="RNA_MeTrfase_RsmD"/>
</dbReference>
<evidence type="ECO:0000256" key="1">
    <source>
        <dbReference type="ARBA" id="ARBA00022603"/>
    </source>
</evidence>
<organism evidence="3 4">
    <name type="scientific">Candidatus Desulfatibia profunda</name>
    <dbReference type="NCBI Taxonomy" id="2841695"/>
    <lineage>
        <taxon>Bacteria</taxon>
        <taxon>Pseudomonadati</taxon>
        <taxon>Thermodesulfobacteriota</taxon>
        <taxon>Desulfobacteria</taxon>
        <taxon>Desulfobacterales</taxon>
        <taxon>Desulfobacterales incertae sedis</taxon>
        <taxon>Candidatus Desulfatibia</taxon>
    </lineage>
</organism>
<dbReference type="AlphaFoldDB" id="A0A8J6TMH5"/>
<gene>
    <name evidence="3" type="primary">rsmD</name>
    <name evidence="3" type="ORF">H8E23_11625</name>
</gene>
<dbReference type="GO" id="GO:0052913">
    <property type="term" value="F:16S rRNA (guanine(966)-N(2))-methyltransferase activity"/>
    <property type="evidence" value="ECO:0007669"/>
    <property type="project" value="UniProtKB-EC"/>
</dbReference>
<dbReference type="PROSITE" id="PS00092">
    <property type="entry name" value="N6_MTASE"/>
    <property type="match status" value="1"/>
</dbReference>
<dbReference type="PANTHER" id="PTHR43542:SF1">
    <property type="entry name" value="METHYLTRANSFERASE"/>
    <property type="match status" value="1"/>
</dbReference>
<reference evidence="3 4" key="1">
    <citation type="submission" date="2020-08" db="EMBL/GenBank/DDBJ databases">
        <title>Bridging the membrane lipid divide: bacteria of the FCB group superphylum have the potential to synthesize archaeal ether lipids.</title>
        <authorList>
            <person name="Villanueva L."/>
            <person name="Von Meijenfeldt F.A.B."/>
            <person name="Westbye A.B."/>
            <person name="Yadav S."/>
            <person name="Hopmans E.C."/>
            <person name="Dutilh B.E."/>
            <person name="Sinninghe Damste J.S."/>
        </authorList>
    </citation>
    <scope>NUCLEOTIDE SEQUENCE [LARGE SCALE GENOMIC DNA]</scope>
    <source>
        <strain evidence="3">NIOZ-UU30</strain>
    </source>
</reference>
<dbReference type="InterPro" id="IPR029063">
    <property type="entry name" value="SAM-dependent_MTases_sf"/>
</dbReference>
<protein>
    <submittedName>
        <fullName evidence="3">16S rRNA (Guanine(966)-N(2))-methyltransferase RsmD</fullName>
        <ecNumber evidence="3">2.1.1.171</ecNumber>
    </submittedName>
</protein>
<dbReference type="PIRSF" id="PIRSF004553">
    <property type="entry name" value="CHP00095"/>
    <property type="match status" value="1"/>
</dbReference>
<dbReference type="PANTHER" id="PTHR43542">
    <property type="entry name" value="METHYLTRANSFERASE"/>
    <property type="match status" value="1"/>
</dbReference>
<dbReference type="InterPro" id="IPR002052">
    <property type="entry name" value="DNA_methylase_N6_adenine_CS"/>
</dbReference>
<keyword evidence="2 3" id="KW-0808">Transferase</keyword>
<evidence type="ECO:0000256" key="2">
    <source>
        <dbReference type="ARBA" id="ARBA00022679"/>
    </source>
</evidence>
<evidence type="ECO:0000313" key="4">
    <source>
        <dbReference type="Proteomes" id="UP000603434"/>
    </source>
</evidence>
<comment type="caution">
    <text evidence="3">The sequence shown here is derived from an EMBL/GenBank/DDBJ whole genome shotgun (WGS) entry which is preliminary data.</text>
</comment>